<feature type="domain" description="Smf/DprA SLOG" evidence="2">
    <location>
        <begin position="96"/>
        <end position="307"/>
    </location>
</feature>
<evidence type="ECO:0000259" key="3">
    <source>
        <dbReference type="Pfam" id="PF17782"/>
    </source>
</evidence>
<proteinExistence type="inferred from homology"/>
<dbReference type="Gene3D" id="1.10.10.10">
    <property type="entry name" value="Winged helix-like DNA-binding domain superfamily/Winged helix DNA-binding domain"/>
    <property type="match status" value="1"/>
</dbReference>
<evidence type="ECO:0000313" key="4">
    <source>
        <dbReference type="EMBL" id="ACZ22279.1"/>
    </source>
</evidence>
<dbReference type="Pfam" id="PF17782">
    <property type="entry name" value="WHD_DprA"/>
    <property type="match status" value="1"/>
</dbReference>
<organism evidence="4 5">
    <name type="scientific">Sanguibacter keddieii (strain ATCC 51767 / DSM 10542 / NCFB 3025 / ST-74)</name>
    <dbReference type="NCBI Taxonomy" id="446469"/>
    <lineage>
        <taxon>Bacteria</taxon>
        <taxon>Bacillati</taxon>
        <taxon>Actinomycetota</taxon>
        <taxon>Actinomycetes</taxon>
        <taxon>Micrococcales</taxon>
        <taxon>Sanguibacteraceae</taxon>
        <taxon>Sanguibacter</taxon>
    </lineage>
</organism>
<dbReference type="HOGENOM" id="CLU_029601_2_3_11"/>
<feature type="domain" description="DprA winged helix" evidence="3">
    <location>
        <begin position="334"/>
        <end position="389"/>
    </location>
</feature>
<dbReference type="KEGG" id="ske:Sked_23650"/>
<gene>
    <name evidence="4" type="ordered locus">Sked_23650</name>
</gene>
<dbReference type="Proteomes" id="UP000000322">
    <property type="component" value="Chromosome"/>
</dbReference>
<dbReference type="PANTHER" id="PTHR43022:SF1">
    <property type="entry name" value="PROTEIN SMF"/>
    <property type="match status" value="1"/>
</dbReference>
<dbReference type="eggNOG" id="COG0758">
    <property type="taxonomic scope" value="Bacteria"/>
</dbReference>
<accession>D1BJ85</accession>
<dbReference type="Pfam" id="PF02481">
    <property type="entry name" value="DNA_processg_A"/>
    <property type="match status" value="1"/>
</dbReference>
<reference evidence="4 5" key="1">
    <citation type="journal article" date="2009" name="Stand. Genomic Sci.">
        <title>Complete genome sequence of Sanguibacter keddieii type strain (ST-74).</title>
        <authorList>
            <person name="Ivanova N."/>
            <person name="Sikorski J."/>
            <person name="Sims D."/>
            <person name="Brettin T."/>
            <person name="Detter J.C."/>
            <person name="Han C."/>
            <person name="Lapidus A."/>
            <person name="Copeland A."/>
            <person name="Glavina Del Rio T."/>
            <person name="Nolan M."/>
            <person name="Chen F."/>
            <person name="Lucas S."/>
            <person name="Tice H."/>
            <person name="Cheng J.F."/>
            <person name="Bruce D."/>
            <person name="Goodwin L."/>
            <person name="Pitluck S."/>
            <person name="Pati A."/>
            <person name="Mavromatis K."/>
            <person name="Chen A."/>
            <person name="Palaniappan K."/>
            <person name="D'haeseleer P."/>
            <person name="Chain P."/>
            <person name="Bristow J."/>
            <person name="Eisen J.A."/>
            <person name="Markowitz V."/>
            <person name="Hugenholtz P."/>
            <person name="Goker M."/>
            <person name="Pukall R."/>
            <person name="Klenk H.P."/>
            <person name="Kyrpides N.C."/>
        </authorList>
    </citation>
    <scope>NUCLEOTIDE SEQUENCE [LARGE SCALE GENOMIC DNA]</scope>
    <source>
        <strain evidence="5">ATCC 51767 / DSM 10542 / NCFB 3025 / ST-74</strain>
    </source>
</reference>
<dbReference type="GO" id="GO:0009294">
    <property type="term" value="P:DNA-mediated transformation"/>
    <property type="evidence" value="ECO:0007669"/>
    <property type="project" value="InterPro"/>
</dbReference>
<dbReference type="InterPro" id="IPR057666">
    <property type="entry name" value="DrpA_SLOG"/>
</dbReference>
<dbReference type="SUPFAM" id="SSF102405">
    <property type="entry name" value="MCP/YpsA-like"/>
    <property type="match status" value="1"/>
</dbReference>
<dbReference type="AlphaFoldDB" id="D1BJ85"/>
<dbReference type="NCBIfam" id="TIGR00732">
    <property type="entry name" value="dprA"/>
    <property type="match status" value="1"/>
</dbReference>
<comment type="similarity">
    <text evidence="1">Belongs to the DprA/Smf family.</text>
</comment>
<dbReference type="STRING" id="446469.Sked_23650"/>
<evidence type="ECO:0000259" key="2">
    <source>
        <dbReference type="Pfam" id="PF02481"/>
    </source>
</evidence>
<name>D1BJ85_SANKS</name>
<protein>
    <submittedName>
        <fullName evidence="4">DNA protecting protein DprA</fullName>
    </submittedName>
</protein>
<dbReference type="EMBL" id="CP001819">
    <property type="protein sequence ID" value="ACZ22279.1"/>
    <property type="molecule type" value="Genomic_DNA"/>
</dbReference>
<dbReference type="OrthoDB" id="9785707at2"/>
<evidence type="ECO:0000256" key="1">
    <source>
        <dbReference type="ARBA" id="ARBA00006525"/>
    </source>
</evidence>
<evidence type="ECO:0000313" key="5">
    <source>
        <dbReference type="Proteomes" id="UP000000322"/>
    </source>
</evidence>
<dbReference type="InterPro" id="IPR041614">
    <property type="entry name" value="DprA_WH"/>
</dbReference>
<keyword evidence="5" id="KW-1185">Reference proteome</keyword>
<dbReference type="InterPro" id="IPR003488">
    <property type="entry name" value="DprA"/>
</dbReference>
<dbReference type="PANTHER" id="PTHR43022">
    <property type="entry name" value="PROTEIN SMF"/>
    <property type="match status" value="1"/>
</dbReference>
<dbReference type="Gene3D" id="3.40.50.450">
    <property type="match status" value="1"/>
</dbReference>
<dbReference type="InterPro" id="IPR036388">
    <property type="entry name" value="WH-like_DNA-bd_sf"/>
</dbReference>
<sequence>MLARAAWSRIAEPADRAAGALLRTVGPVDALGWLQSAGTGDDAVRHAVSRLCEVIGVDDRTTVRRLAAAVARWAPRVATTDPARDLDNLARLGGRLVVPEDDEWPTGLLDLGDEGPACLWVRGTGRVDETLRRTVSVVGARASTDYGDRVAGELSVGLVAAGCTTVSGGAYGIDAVVHRSTLAVDGTTVAFLAGGPDRLYPAGNADLLRGVLDGAGLVLSELPPGSVPSRVRFLRRNRLIAASGRSTVVVEAAWRSGSLVTARLAAGIGRPVGAVPGPVTAAGSAGCHRLLREGVAVCVTDVDEVLELSGAAGEGLDGIAATGALRDDADTRETDGLDAPGKAAYDALPLRRPVPVDALVRSSGLAPHELMAALGVLEVRGLAVRSTGGWSRAASTGWS</sequence>